<feature type="transmembrane region" description="Helical" evidence="1">
    <location>
        <begin position="6"/>
        <end position="24"/>
    </location>
</feature>
<dbReference type="RefSeq" id="WP_157060873.1">
    <property type="nucleotide sequence ID" value="NZ_AZEG01000013.1"/>
</dbReference>
<keyword evidence="1" id="KW-0812">Transmembrane</keyword>
<gene>
    <name evidence="2" type="ORF">FD20_GL000467</name>
</gene>
<dbReference type="STRING" id="1423812.FD20_GL000467"/>
<sequence>MTIVLSIIQIVLLILAAIGLAAYIHQIKLWSQFIEVSSIIIIVVATSYLIWKVIN</sequence>
<reference evidence="2 3" key="1">
    <citation type="journal article" date="2015" name="Genome Announc.">
        <title>Expanding the biotechnology potential of lactobacilli through comparative genomics of 213 strains and associated genera.</title>
        <authorList>
            <person name="Sun Z."/>
            <person name="Harris H.M."/>
            <person name="McCann A."/>
            <person name="Guo C."/>
            <person name="Argimon S."/>
            <person name="Zhang W."/>
            <person name="Yang X."/>
            <person name="Jeffery I.B."/>
            <person name="Cooney J.C."/>
            <person name="Kagawa T.F."/>
            <person name="Liu W."/>
            <person name="Song Y."/>
            <person name="Salvetti E."/>
            <person name="Wrobel A."/>
            <person name="Rasinkangas P."/>
            <person name="Parkhill J."/>
            <person name="Rea M.C."/>
            <person name="O'Sullivan O."/>
            <person name="Ritari J."/>
            <person name="Douillard F.P."/>
            <person name="Paul Ross R."/>
            <person name="Yang R."/>
            <person name="Briner A.E."/>
            <person name="Felis G.E."/>
            <person name="de Vos W.M."/>
            <person name="Barrangou R."/>
            <person name="Klaenhammer T.R."/>
            <person name="Caufield P.W."/>
            <person name="Cui Y."/>
            <person name="Zhang H."/>
            <person name="O'Toole P.W."/>
        </authorList>
    </citation>
    <scope>NUCLEOTIDE SEQUENCE [LARGE SCALE GENOMIC DNA]</scope>
    <source>
        <strain evidence="2 3">DSM 19971</strain>
    </source>
</reference>
<protein>
    <submittedName>
        <fullName evidence="2">Uncharacterized protein</fullName>
    </submittedName>
</protein>
<feature type="transmembrane region" description="Helical" evidence="1">
    <location>
        <begin position="36"/>
        <end position="54"/>
    </location>
</feature>
<accession>A0A0R1PXL8</accession>
<evidence type="ECO:0000313" key="3">
    <source>
        <dbReference type="Proteomes" id="UP000051155"/>
    </source>
</evidence>
<organism evidence="2 3">
    <name type="scientific">Liquorilactobacillus uvarum DSM 19971</name>
    <dbReference type="NCBI Taxonomy" id="1423812"/>
    <lineage>
        <taxon>Bacteria</taxon>
        <taxon>Bacillati</taxon>
        <taxon>Bacillota</taxon>
        <taxon>Bacilli</taxon>
        <taxon>Lactobacillales</taxon>
        <taxon>Lactobacillaceae</taxon>
        <taxon>Liquorilactobacillus</taxon>
    </lineage>
</organism>
<name>A0A0R1PXL8_9LACO</name>
<comment type="caution">
    <text evidence="2">The sequence shown here is derived from an EMBL/GenBank/DDBJ whole genome shotgun (WGS) entry which is preliminary data.</text>
</comment>
<dbReference type="Proteomes" id="UP000051155">
    <property type="component" value="Unassembled WGS sequence"/>
</dbReference>
<evidence type="ECO:0000256" key="1">
    <source>
        <dbReference type="SAM" id="Phobius"/>
    </source>
</evidence>
<dbReference type="EMBL" id="AZEG01000013">
    <property type="protein sequence ID" value="KRL37287.1"/>
    <property type="molecule type" value="Genomic_DNA"/>
</dbReference>
<dbReference type="AlphaFoldDB" id="A0A0R1PXL8"/>
<dbReference type="PATRIC" id="fig|1423812.3.peg.497"/>
<keyword evidence="1" id="KW-1133">Transmembrane helix</keyword>
<evidence type="ECO:0000313" key="2">
    <source>
        <dbReference type="EMBL" id="KRL37287.1"/>
    </source>
</evidence>
<keyword evidence="1" id="KW-0472">Membrane</keyword>
<proteinExistence type="predicted"/>
<keyword evidence="3" id="KW-1185">Reference proteome</keyword>